<evidence type="ECO:0000313" key="10">
    <source>
        <dbReference type="EMBL" id="NLS09882.1"/>
    </source>
</evidence>
<keyword evidence="11" id="KW-1185">Reference proteome</keyword>
<dbReference type="CDD" id="cd06261">
    <property type="entry name" value="TM_PBP2"/>
    <property type="match status" value="2"/>
</dbReference>
<organism evidence="10 11">
    <name type="scientific">Nesterenkonia sedimenti</name>
    <dbReference type="NCBI Taxonomy" id="1463632"/>
    <lineage>
        <taxon>Bacteria</taxon>
        <taxon>Bacillati</taxon>
        <taxon>Actinomycetota</taxon>
        <taxon>Actinomycetes</taxon>
        <taxon>Micrococcales</taxon>
        <taxon>Micrococcaceae</taxon>
        <taxon>Nesterenkonia</taxon>
    </lineage>
</organism>
<feature type="transmembrane region" description="Helical" evidence="8">
    <location>
        <begin position="191"/>
        <end position="212"/>
    </location>
</feature>
<evidence type="ECO:0000256" key="6">
    <source>
        <dbReference type="ARBA" id="ARBA00022989"/>
    </source>
</evidence>
<dbReference type="Pfam" id="PF00528">
    <property type="entry name" value="BPD_transp_1"/>
    <property type="match status" value="2"/>
</dbReference>
<sequence length="556" mass="59842">MALTAPERRARNAATPLLILLIIGVAAPLVMVLIRAVTGHGDQPSALPELTDPTHLRTLGNTILLGVMVVAIATAMATPLAFLMSWTRLRHHRWIDVVVMLPFMTPPYVSALAWIDVTRFNGLGDQLLGDAGGDALRSIILSPFGMALVMASEVFTFLYLILRNYLDAVPASADEAASVSGASPWQRFRRIMVPLCTPAYSLGALIVFIRAAGEFGTPVTLGNQIGFPVLVSEIYRSVTINPLDFPTAAALSSVLLWLGCAVWVIQQWISRREQPFGGRARRRATVTLSRWAATAGWAWLSVVALVSVIIPYTGIFLGAMTLLRSQPISLENLTFDYFGLVLQSPSGQQALQNSAMLALVAATAATALAVGATLASARLKRHPVGRGTDLLAVGADTVPTIVMAIGLIFLWNSPWLPASPYNSPAMLVLGYTLVLLPMVVQNVKTSRSTIDDRYLEAATTSGATGAQSFLRVTLPLLMPGILAGWLLGLLLAFREVVISSLLRPGSYPLLSPWIMSQFDQGFRAEAMAMTVIGILGSTAVLVLVDTLRRRYFAKRG</sequence>
<dbReference type="Proteomes" id="UP000523139">
    <property type="component" value="Unassembled WGS sequence"/>
</dbReference>
<dbReference type="InterPro" id="IPR035906">
    <property type="entry name" value="MetI-like_sf"/>
</dbReference>
<evidence type="ECO:0000256" key="7">
    <source>
        <dbReference type="ARBA" id="ARBA00023136"/>
    </source>
</evidence>
<feature type="transmembrane region" description="Helical" evidence="8">
    <location>
        <begin position="476"/>
        <end position="502"/>
    </location>
</feature>
<keyword evidence="7 8" id="KW-0472">Membrane</keyword>
<feature type="transmembrane region" description="Helical" evidence="8">
    <location>
        <begin position="522"/>
        <end position="544"/>
    </location>
</feature>
<keyword evidence="4" id="KW-0997">Cell inner membrane</keyword>
<feature type="transmembrane region" description="Helical" evidence="8">
    <location>
        <begin position="135"/>
        <end position="162"/>
    </location>
</feature>
<protein>
    <submittedName>
        <fullName evidence="10">Iron ABC transporter permease</fullName>
    </submittedName>
</protein>
<dbReference type="PANTHER" id="PTHR43357:SF4">
    <property type="entry name" value="INNER MEMBRANE ABC TRANSPORTER PERMEASE PROTEIN YDCV"/>
    <property type="match status" value="1"/>
</dbReference>
<feature type="domain" description="ABC transmembrane type-1" evidence="9">
    <location>
        <begin position="59"/>
        <end position="266"/>
    </location>
</feature>
<dbReference type="PANTHER" id="PTHR43357">
    <property type="entry name" value="INNER MEMBRANE ABC TRANSPORTER PERMEASE PROTEIN YDCV"/>
    <property type="match status" value="1"/>
</dbReference>
<evidence type="ECO:0000256" key="1">
    <source>
        <dbReference type="ARBA" id="ARBA00004429"/>
    </source>
</evidence>
<dbReference type="InterPro" id="IPR000515">
    <property type="entry name" value="MetI-like"/>
</dbReference>
<feature type="transmembrane region" description="Helical" evidence="8">
    <location>
        <begin position="389"/>
        <end position="411"/>
    </location>
</feature>
<feature type="transmembrane region" description="Helical" evidence="8">
    <location>
        <begin position="355"/>
        <end position="377"/>
    </location>
</feature>
<evidence type="ECO:0000256" key="2">
    <source>
        <dbReference type="ARBA" id="ARBA00022448"/>
    </source>
</evidence>
<evidence type="ECO:0000256" key="8">
    <source>
        <dbReference type="RuleBase" id="RU363032"/>
    </source>
</evidence>
<dbReference type="AlphaFoldDB" id="A0A7X8TJG0"/>
<gene>
    <name evidence="10" type="ORF">HGQ17_07675</name>
</gene>
<feature type="transmembrane region" description="Helical" evidence="8">
    <location>
        <begin position="291"/>
        <end position="317"/>
    </location>
</feature>
<keyword evidence="5 8" id="KW-0812">Transmembrane</keyword>
<dbReference type="RefSeq" id="WP_168887369.1">
    <property type="nucleotide sequence ID" value="NZ_JABAHY010000006.1"/>
</dbReference>
<reference evidence="10 11" key="1">
    <citation type="submission" date="2020-04" db="EMBL/GenBank/DDBJ databases">
        <title>Nesterenkonia sp. nov., isolated from marine sediment.</title>
        <authorList>
            <person name="Zhang G."/>
        </authorList>
    </citation>
    <scope>NUCLEOTIDE SEQUENCE [LARGE SCALE GENOMIC DNA]</scope>
    <source>
        <strain evidence="10 11">MY13</strain>
    </source>
</reference>
<accession>A0A7X8TJG0</accession>
<keyword evidence="6 8" id="KW-1133">Transmembrane helix</keyword>
<evidence type="ECO:0000259" key="9">
    <source>
        <dbReference type="PROSITE" id="PS50928"/>
    </source>
</evidence>
<proteinExistence type="inferred from homology"/>
<evidence type="ECO:0000256" key="5">
    <source>
        <dbReference type="ARBA" id="ARBA00022692"/>
    </source>
</evidence>
<dbReference type="Gene3D" id="1.10.3720.10">
    <property type="entry name" value="MetI-like"/>
    <property type="match status" value="2"/>
</dbReference>
<comment type="similarity">
    <text evidence="8">Belongs to the binding-protein-dependent transport system permease family.</text>
</comment>
<feature type="transmembrane region" description="Helical" evidence="8">
    <location>
        <begin position="248"/>
        <end position="270"/>
    </location>
</feature>
<dbReference type="GO" id="GO:0005886">
    <property type="term" value="C:plasma membrane"/>
    <property type="evidence" value="ECO:0007669"/>
    <property type="project" value="UniProtKB-SubCell"/>
</dbReference>
<keyword evidence="2 8" id="KW-0813">Transport</keyword>
<dbReference type="EMBL" id="JABAHY010000006">
    <property type="protein sequence ID" value="NLS09882.1"/>
    <property type="molecule type" value="Genomic_DNA"/>
</dbReference>
<comment type="caution">
    <text evidence="10">The sequence shown here is derived from an EMBL/GenBank/DDBJ whole genome shotgun (WGS) entry which is preliminary data.</text>
</comment>
<name>A0A7X8TJG0_9MICC</name>
<feature type="transmembrane region" description="Helical" evidence="8">
    <location>
        <begin position="58"/>
        <end position="82"/>
    </location>
</feature>
<feature type="domain" description="ABC transmembrane type-1" evidence="9">
    <location>
        <begin position="351"/>
        <end position="544"/>
    </location>
</feature>
<feature type="transmembrane region" description="Helical" evidence="8">
    <location>
        <begin position="17"/>
        <end position="38"/>
    </location>
</feature>
<dbReference type="GO" id="GO:0055085">
    <property type="term" value="P:transmembrane transport"/>
    <property type="evidence" value="ECO:0007669"/>
    <property type="project" value="InterPro"/>
</dbReference>
<dbReference type="PROSITE" id="PS50928">
    <property type="entry name" value="ABC_TM1"/>
    <property type="match status" value="2"/>
</dbReference>
<evidence type="ECO:0000256" key="4">
    <source>
        <dbReference type="ARBA" id="ARBA00022519"/>
    </source>
</evidence>
<evidence type="ECO:0000256" key="3">
    <source>
        <dbReference type="ARBA" id="ARBA00022475"/>
    </source>
</evidence>
<comment type="subcellular location">
    <subcellularLocation>
        <location evidence="1">Cell inner membrane</location>
        <topology evidence="1">Multi-pass membrane protein</topology>
    </subcellularLocation>
    <subcellularLocation>
        <location evidence="8">Cell membrane</location>
        <topology evidence="8">Multi-pass membrane protein</topology>
    </subcellularLocation>
</comment>
<feature type="transmembrane region" description="Helical" evidence="8">
    <location>
        <begin position="94"/>
        <end position="115"/>
    </location>
</feature>
<feature type="transmembrane region" description="Helical" evidence="8">
    <location>
        <begin position="423"/>
        <end position="440"/>
    </location>
</feature>
<dbReference type="SUPFAM" id="SSF161098">
    <property type="entry name" value="MetI-like"/>
    <property type="match status" value="2"/>
</dbReference>
<keyword evidence="3" id="KW-1003">Cell membrane</keyword>
<evidence type="ECO:0000313" key="11">
    <source>
        <dbReference type="Proteomes" id="UP000523139"/>
    </source>
</evidence>